<name>A0A383S931_9ACTN</name>
<keyword evidence="3" id="KW-1133">Transmembrane helix</keyword>
<dbReference type="Proteomes" id="UP000263928">
    <property type="component" value="Unassembled WGS sequence"/>
</dbReference>
<dbReference type="GO" id="GO:0140359">
    <property type="term" value="F:ABC-type transporter activity"/>
    <property type="evidence" value="ECO:0007669"/>
    <property type="project" value="InterPro"/>
</dbReference>
<evidence type="ECO:0000256" key="3">
    <source>
        <dbReference type="ARBA" id="ARBA00022989"/>
    </source>
</evidence>
<proteinExistence type="predicted"/>
<evidence type="ECO:0000313" key="6">
    <source>
        <dbReference type="EMBL" id="SYZ34510.1"/>
    </source>
</evidence>
<evidence type="ECO:0000256" key="4">
    <source>
        <dbReference type="ARBA" id="ARBA00023136"/>
    </source>
</evidence>
<feature type="domain" description="ABC-2 type transporter transmembrane" evidence="5">
    <location>
        <begin position="16"/>
        <end position="371"/>
    </location>
</feature>
<dbReference type="GO" id="GO:0016020">
    <property type="term" value="C:membrane"/>
    <property type="evidence" value="ECO:0007669"/>
    <property type="project" value="UniProtKB-SubCell"/>
</dbReference>
<protein>
    <submittedName>
        <fullName evidence="6">ABC-2 family transporter protein</fullName>
    </submittedName>
</protein>
<evidence type="ECO:0000313" key="7">
    <source>
        <dbReference type="Proteomes" id="UP000263928"/>
    </source>
</evidence>
<evidence type="ECO:0000256" key="1">
    <source>
        <dbReference type="ARBA" id="ARBA00004141"/>
    </source>
</evidence>
<keyword evidence="7" id="KW-1185">Reference proteome</keyword>
<keyword evidence="4" id="KW-0472">Membrane</keyword>
<sequence>MLTVGRYQVLRLLRDKVLLVWTLAFPVIMSLIFMAAFSKLDGSYEADPIEMGIVQDSAYEAAEGFDAFIGAISSERGETHFINTHRFAAAHEAEAAAKNGDTAGFIAVEDGVPVLHVLPSETTANTIPVLRAALDSYAQSAAQYATLMAQGADPEQIAAAQVQHVSTQRAQITASPSRSTVRYYFSLLAFASGMGMNISMLAVQEIVAGSSPLGARRTLAGIPRWKVLTGTLGASWLCILACLLAAFWFIRLVVGIDFGTHTGLCHLAIAVSSLLSCAAGAALGTVRGLRAGIVSGITCLLSLFTGLYGTAAQQLADTVQQSLPLLAQLNPLWQAAHCFFSLLYYDSLAPFARSCAVMAAMTCLFLAIALIRMRRMSHEHL</sequence>
<evidence type="ECO:0000259" key="5">
    <source>
        <dbReference type="Pfam" id="PF12698"/>
    </source>
</evidence>
<comment type="subcellular location">
    <subcellularLocation>
        <location evidence="1">Membrane</location>
        <topology evidence="1">Multi-pass membrane protein</topology>
    </subcellularLocation>
</comment>
<evidence type="ECO:0000256" key="2">
    <source>
        <dbReference type="ARBA" id="ARBA00022692"/>
    </source>
</evidence>
<dbReference type="InterPro" id="IPR013525">
    <property type="entry name" value="ABC2_TM"/>
</dbReference>
<dbReference type="Pfam" id="PF12698">
    <property type="entry name" value="ABC2_membrane_3"/>
    <property type="match status" value="1"/>
</dbReference>
<dbReference type="EMBL" id="UNQJ01000028">
    <property type="protein sequence ID" value="SYZ34510.1"/>
    <property type="molecule type" value="Genomic_DNA"/>
</dbReference>
<keyword evidence="2" id="KW-0812">Transmembrane</keyword>
<reference evidence="7" key="1">
    <citation type="submission" date="2018-08" db="EMBL/GenBank/DDBJ databases">
        <authorList>
            <person name="Hornung B."/>
        </authorList>
    </citation>
    <scope>NUCLEOTIDE SEQUENCE [LARGE SCALE GENOMIC DNA]</scope>
</reference>
<dbReference type="AlphaFoldDB" id="A0A383S931"/>
<organism evidence="6 7">
    <name type="scientific">Propionibacterium australiense</name>
    <dbReference type="NCBI Taxonomy" id="119981"/>
    <lineage>
        <taxon>Bacteria</taxon>
        <taxon>Bacillati</taxon>
        <taxon>Actinomycetota</taxon>
        <taxon>Actinomycetes</taxon>
        <taxon>Propionibacteriales</taxon>
        <taxon>Propionibacteriaceae</taxon>
        <taxon>Propionibacterium</taxon>
    </lineage>
</organism>
<dbReference type="RefSeq" id="WP_119162814.1">
    <property type="nucleotide sequence ID" value="NZ_LR134442.1"/>
</dbReference>
<gene>
    <name evidence="6" type="ORF">PROPAUS_2527</name>
</gene>
<accession>A0A383S931</accession>